<dbReference type="Proteomes" id="UP000693883">
    <property type="component" value="Segment"/>
</dbReference>
<organism evidence="1 2">
    <name type="scientific">Escherichia phage vB_EcoP_SU7</name>
    <dbReference type="NCBI Taxonomy" id="2849626"/>
    <lineage>
        <taxon>Viruses</taxon>
        <taxon>Duplodnaviria</taxon>
        <taxon>Heunggongvirae</taxon>
        <taxon>Uroviricota</taxon>
        <taxon>Caudoviricetes</taxon>
        <taxon>Mktvariviridae</taxon>
        <taxon>Gordonclarkvirinae</taxon>
        <taxon>Suseptimavirus</taxon>
        <taxon>Suseptimavirus SU7</taxon>
    </lineage>
</organism>
<evidence type="ECO:0000313" key="1">
    <source>
        <dbReference type="EMBL" id="QWY14207.1"/>
    </source>
</evidence>
<protein>
    <submittedName>
        <fullName evidence="1">Uncharacterized protein</fullName>
    </submittedName>
</protein>
<evidence type="ECO:0000313" key="2">
    <source>
        <dbReference type="Proteomes" id="UP000693883"/>
    </source>
</evidence>
<proteinExistence type="predicted"/>
<reference evidence="1 2" key="1">
    <citation type="submission" date="2021-06" db="EMBL/GenBank/DDBJ databases">
        <title>Complete genome sequence of vB_EcoP_SU7, a Podoviridae coliphage with C3 morphotype.</title>
        <authorList>
            <person name="Koonjan S."/>
            <person name="Cooper C.J."/>
            <person name="Nilsson A.S."/>
        </authorList>
    </citation>
    <scope>NUCLEOTIDE SEQUENCE [LARGE SCALE GENOMIC DNA]</scope>
</reference>
<accession>A0A8F3C9J7</accession>
<gene>
    <name evidence="1" type="ORF">SU7_110</name>
</gene>
<keyword evidence="2" id="KW-1185">Reference proteome</keyword>
<dbReference type="EMBL" id="MZ342906">
    <property type="protein sequence ID" value="QWY14207.1"/>
    <property type="molecule type" value="Genomic_DNA"/>
</dbReference>
<name>A0A8F3C9J7_9CAUD</name>
<sequence>MTSLSTLEKKATRLLGRRVRYHYLNKGKALTGRITTVSSRCGKLISVSVLFDGERVAITRSWKSFSLID</sequence>